<dbReference type="Gene3D" id="1.25.10.10">
    <property type="entry name" value="Leucine-rich Repeat Variant"/>
    <property type="match status" value="1"/>
</dbReference>
<dbReference type="InterPro" id="IPR016024">
    <property type="entry name" value="ARM-type_fold"/>
</dbReference>
<proteinExistence type="predicted"/>
<dbReference type="RefSeq" id="XP_005771522.1">
    <property type="nucleotide sequence ID" value="XM_005771465.1"/>
</dbReference>
<dbReference type="GeneID" id="17264640"/>
<dbReference type="PANTHER" id="PTHR22895:SF0">
    <property type="entry name" value="ARMADILLO REPEAT-CONTAINING PROTEIN 6"/>
    <property type="match status" value="1"/>
</dbReference>
<keyword evidence="3" id="KW-1185">Reference proteome</keyword>
<dbReference type="Proteomes" id="UP000013827">
    <property type="component" value="Unassembled WGS sequence"/>
</dbReference>
<protein>
    <submittedName>
        <fullName evidence="2">Uncharacterized protein</fullName>
    </submittedName>
</protein>
<reference evidence="2" key="2">
    <citation type="submission" date="2024-10" db="UniProtKB">
        <authorList>
            <consortium name="EnsemblProtists"/>
        </authorList>
    </citation>
    <scope>IDENTIFICATION</scope>
</reference>
<evidence type="ECO:0000313" key="3">
    <source>
        <dbReference type="Proteomes" id="UP000013827"/>
    </source>
</evidence>
<sequence length="237" mass="24687">AVHSLPFSFGDAIVASLAEATAPRPSEGSEHGAQVAGRRARLEASLCPAPPPPLLCHQPGRPSALGSAALAAACSRRRVTDTICQQLAKMDALKLAISELANHVTDAQAGLVSGSSSLLVLCSQARVTGAQVAKQACFFLANISGNDKCKESIREGSGHIAIAMLLHAHVGSMQTDGVSALGNMALRMPENCAAIAECGGIPAIVSALSQHLALPRMQSKASEQPRYAEIRREERLR</sequence>
<dbReference type="InterPro" id="IPR011989">
    <property type="entry name" value="ARM-like"/>
</dbReference>
<dbReference type="KEGG" id="ehx:EMIHUDRAFT_124017"/>
<name>A0A0D3J6F8_EMIH1</name>
<dbReference type="SUPFAM" id="SSF48371">
    <property type="entry name" value="ARM repeat"/>
    <property type="match status" value="1"/>
</dbReference>
<dbReference type="EnsemblProtists" id="EOD19093">
    <property type="protein sequence ID" value="EOD19093"/>
    <property type="gene ID" value="EMIHUDRAFT_124017"/>
</dbReference>
<dbReference type="AlphaFoldDB" id="A0A0D3J6F8"/>
<dbReference type="HOGENOM" id="CLU_1173286_0_0_1"/>
<dbReference type="PANTHER" id="PTHR22895">
    <property type="entry name" value="ARMADILLO REPEAT-CONTAINING PROTEIN 6"/>
    <property type="match status" value="1"/>
</dbReference>
<reference evidence="3" key="1">
    <citation type="journal article" date="2013" name="Nature">
        <title>Pan genome of the phytoplankton Emiliania underpins its global distribution.</title>
        <authorList>
            <person name="Read B.A."/>
            <person name="Kegel J."/>
            <person name="Klute M.J."/>
            <person name="Kuo A."/>
            <person name="Lefebvre S.C."/>
            <person name="Maumus F."/>
            <person name="Mayer C."/>
            <person name="Miller J."/>
            <person name="Monier A."/>
            <person name="Salamov A."/>
            <person name="Young J."/>
            <person name="Aguilar M."/>
            <person name="Claverie J.M."/>
            <person name="Frickenhaus S."/>
            <person name="Gonzalez K."/>
            <person name="Herman E.K."/>
            <person name="Lin Y.C."/>
            <person name="Napier J."/>
            <person name="Ogata H."/>
            <person name="Sarno A.F."/>
            <person name="Shmutz J."/>
            <person name="Schroeder D."/>
            <person name="de Vargas C."/>
            <person name="Verret F."/>
            <person name="von Dassow P."/>
            <person name="Valentin K."/>
            <person name="Van de Peer Y."/>
            <person name="Wheeler G."/>
            <person name="Dacks J.B."/>
            <person name="Delwiche C.F."/>
            <person name="Dyhrman S.T."/>
            <person name="Glockner G."/>
            <person name="John U."/>
            <person name="Richards T."/>
            <person name="Worden A.Z."/>
            <person name="Zhang X."/>
            <person name="Grigoriev I.V."/>
            <person name="Allen A.E."/>
            <person name="Bidle K."/>
            <person name="Borodovsky M."/>
            <person name="Bowler C."/>
            <person name="Brownlee C."/>
            <person name="Cock J.M."/>
            <person name="Elias M."/>
            <person name="Gladyshev V.N."/>
            <person name="Groth M."/>
            <person name="Guda C."/>
            <person name="Hadaegh A."/>
            <person name="Iglesias-Rodriguez M.D."/>
            <person name="Jenkins J."/>
            <person name="Jones B.M."/>
            <person name="Lawson T."/>
            <person name="Leese F."/>
            <person name="Lindquist E."/>
            <person name="Lobanov A."/>
            <person name="Lomsadze A."/>
            <person name="Malik S.B."/>
            <person name="Marsh M.E."/>
            <person name="Mackinder L."/>
            <person name="Mock T."/>
            <person name="Mueller-Roeber B."/>
            <person name="Pagarete A."/>
            <person name="Parker M."/>
            <person name="Probert I."/>
            <person name="Quesneville H."/>
            <person name="Raines C."/>
            <person name="Rensing S.A."/>
            <person name="Riano-Pachon D.M."/>
            <person name="Richier S."/>
            <person name="Rokitta S."/>
            <person name="Shiraiwa Y."/>
            <person name="Soanes D.M."/>
            <person name="van der Giezen M."/>
            <person name="Wahlund T.M."/>
            <person name="Williams B."/>
            <person name="Wilson W."/>
            <person name="Wolfe G."/>
            <person name="Wurch L.L."/>
        </authorList>
    </citation>
    <scope>NUCLEOTIDE SEQUENCE</scope>
</reference>
<organism evidence="2 3">
    <name type="scientific">Emiliania huxleyi (strain CCMP1516)</name>
    <dbReference type="NCBI Taxonomy" id="280463"/>
    <lineage>
        <taxon>Eukaryota</taxon>
        <taxon>Haptista</taxon>
        <taxon>Haptophyta</taxon>
        <taxon>Prymnesiophyceae</taxon>
        <taxon>Isochrysidales</taxon>
        <taxon>Noelaerhabdaceae</taxon>
        <taxon>Emiliania</taxon>
    </lineage>
</organism>
<dbReference type="PaxDb" id="2903-EOD19093"/>
<accession>A0A0D3J6F8</accession>
<evidence type="ECO:0000256" key="1">
    <source>
        <dbReference type="ARBA" id="ARBA00022737"/>
    </source>
</evidence>
<evidence type="ECO:0000313" key="2">
    <source>
        <dbReference type="EnsemblProtists" id="EOD19093"/>
    </source>
</evidence>
<keyword evidence="1" id="KW-0677">Repeat</keyword>